<protein>
    <submittedName>
        <fullName evidence="2">Uncharacterized protein</fullName>
    </submittedName>
</protein>
<dbReference type="AlphaFoldDB" id="A0A7W6CX58"/>
<evidence type="ECO:0000313" key="2">
    <source>
        <dbReference type="EMBL" id="MBB3972741.1"/>
    </source>
</evidence>
<accession>A0A7W6CX58</accession>
<gene>
    <name evidence="2" type="ORF">GGR24_001398</name>
</gene>
<keyword evidence="3" id="KW-1185">Reference proteome</keyword>
<evidence type="ECO:0000313" key="3">
    <source>
        <dbReference type="Proteomes" id="UP000528964"/>
    </source>
</evidence>
<name>A0A7W6CX58_9HYPH</name>
<feature type="signal peptide" evidence="1">
    <location>
        <begin position="1"/>
        <end position="26"/>
    </location>
</feature>
<feature type="chain" id="PRO_5030988214" evidence="1">
    <location>
        <begin position="27"/>
        <end position="156"/>
    </location>
</feature>
<dbReference type="Proteomes" id="UP000528964">
    <property type="component" value="Unassembled WGS sequence"/>
</dbReference>
<organism evidence="2 3">
    <name type="scientific">Hansschlegelia beijingensis</name>
    <dbReference type="NCBI Taxonomy" id="1133344"/>
    <lineage>
        <taxon>Bacteria</taxon>
        <taxon>Pseudomonadati</taxon>
        <taxon>Pseudomonadota</taxon>
        <taxon>Alphaproteobacteria</taxon>
        <taxon>Hyphomicrobiales</taxon>
        <taxon>Methylopilaceae</taxon>
        <taxon>Hansschlegelia</taxon>
    </lineage>
</organism>
<dbReference type="RefSeq" id="WP_183394625.1">
    <property type="nucleotide sequence ID" value="NZ_JACIDR010000002.1"/>
</dbReference>
<proteinExistence type="predicted"/>
<keyword evidence="1" id="KW-0732">Signal</keyword>
<sequence>MPLALNLSAVCGAAAAAVLAAAPALAGPPQPEGLSIAVDLSPKAQKRLAALGEGIVASAFYFGPPAKGAARRVSPSGQVEVPLDEIPVQARGVTRIPAAPPDARRWIAGEPRINVNLYTARRKSDDNLLDCALFEGVVPKPAEQPVRIACKLIGED</sequence>
<reference evidence="2 3" key="1">
    <citation type="submission" date="2020-08" db="EMBL/GenBank/DDBJ databases">
        <title>Genomic Encyclopedia of Type Strains, Phase IV (KMG-IV): sequencing the most valuable type-strain genomes for metagenomic binning, comparative biology and taxonomic classification.</title>
        <authorList>
            <person name="Goeker M."/>
        </authorList>
    </citation>
    <scope>NUCLEOTIDE SEQUENCE [LARGE SCALE GENOMIC DNA]</scope>
    <source>
        <strain evidence="2 3">DSM 25481</strain>
    </source>
</reference>
<comment type="caution">
    <text evidence="2">The sequence shown here is derived from an EMBL/GenBank/DDBJ whole genome shotgun (WGS) entry which is preliminary data.</text>
</comment>
<dbReference type="EMBL" id="JACIDR010000002">
    <property type="protein sequence ID" value="MBB3972741.1"/>
    <property type="molecule type" value="Genomic_DNA"/>
</dbReference>
<evidence type="ECO:0000256" key="1">
    <source>
        <dbReference type="SAM" id="SignalP"/>
    </source>
</evidence>